<dbReference type="AlphaFoldDB" id="N4WE95"/>
<feature type="compositionally biased region" description="Low complexity" evidence="1">
    <location>
        <begin position="1"/>
        <end position="17"/>
    </location>
</feature>
<organism evidence="2 3">
    <name type="scientific">Cochliobolus heterostrophus (strain C4 / ATCC 48331 / race T)</name>
    <name type="common">Southern corn leaf blight fungus</name>
    <name type="synonym">Bipolaris maydis</name>
    <dbReference type="NCBI Taxonomy" id="665024"/>
    <lineage>
        <taxon>Eukaryota</taxon>
        <taxon>Fungi</taxon>
        <taxon>Dikarya</taxon>
        <taxon>Ascomycota</taxon>
        <taxon>Pezizomycotina</taxon>
        <taxon>Dothideomycetes</taxon>
        <taxon>Pleosporomycetidae</taxon>
        <taxon>Pleosporales</taxon>
        <taxon>Pleosporineae</taxon>
        <taxon>Pleosporaceae</taxon>
        <taxon>Bipolaris</taxon>
    </lineage>
</organism>
<accession>N4WE95</accession>
<reference evidence="2 3" key="1">
    <citation type="journal article" date="2012" name="PLoS Pathog.">
        <title>Diverse lifestyles and strategies of plant pathogenesis encoded in the genomes of eighteen Dothideomycetes fungi.</title>
        <authorList>
            <person name="Ohm R.A."/>
            <person name="Feau N."/>
            <person name="Henrissat B."/>
            <person name="Schoch C.L."/>
            <person name="Horwitz B.A."/>
            <person name="Barry K.W."/>
            <person name="Condon B.J."/>
            <person name="Copeland A.C."/>
            <person name="Dhillon B."/>
            <person name="Glaser F."/>
            <person name="Hesse C.N."/>
            <person name="Kosti I."/>
            <person name="LaButti K."/>
            <person name="Lindquist E.A."/>
            <person name="Lucas S."/>
            <person name="Salamov A.A."/>
            <person name="Bradshaw R.E."/>
            <person name="Ciuffetti L."/>
            <person name="Hamelin R.C."/>
            <person name="Kema G.H.J."/>
            <person name="Lawrence C."/>
            <person name="Scott J.A."/>
            <person name="Spatafora J.W."/>
            <person name="Turgeon B.G."/>
            <person name="de Wit P.J.G.M."/>
            <person name="Zhong S."/>
            <person name="Goodwin S.B."/>
            <person name="Grigoriev I.V."/>
        </authorList>
    </citation>
    <scope>NUCLEOTIDE SEQUENCE [LARGE SCALE GENOMIC DNA]</scope>
    <source>
        <strain evidence="3">C4 / ATCC 48331 / race T</strain>
    </source>
</reference>
<dbReference type="HOGENOM" id="CLU_2996385_0_0_1"/>
<proteinExistence type="predicted"/>
<dbReference type="EMBL" id="KB733536">
    <property type="protein sequence ID" value="ENH98563.1"/>
    <property type="molecule type" value="Genomic_DNA"/>
</dbReference>
<protein>
    <submittedName>
        <fullName evidence="2">Uncharacterized protein</fullName>
    </submittedName>
</protein>
<sequence length="57" mass="6057">MVCTAPTSSASSSSSSPKPAQHSLLLMPMAAIATTLRAHAGPVQYLEVKNSPRRFWS</sequence>
<evidence type="ECO:0000256" key="1">
    <source>
        <dbReference type="SAM" id="MobiDB-lite"/>
    </source>
</evidence>
<reference evidence="3" key="2">
    <citation type="journal article" date="2013" name="PLoS Genet.">
        <title>Comparative genome structure, secondary metabolite, and effector coding capacity across Cochliobolus pathogens.</title>
        <authorList>
            <person name="Condon B.J."/>
            <person name="Leng Y."/>
            <person name="Wu D."/>
            <person name="Bushley K.E."/>
            <person name="Ohm R.A."/>
            <person name="Otillar R."/>
            <person name="Martin J."/>
            <person name="Schackwitz W."/>
            <person name="Grimwood J."/>
            <person name="MohdZainudin N."/>
            <person name="Xue C."/>
            <person name="Wang R."/>
            <person name="Manning V.A."/>
            <person name="Dhillon B."/>
            <person name="Tu Z.J."/>
            <person name="Steffenson B.J."/>
            <person name="Salamov A."/>
            <person name="Sun H."/>
            <person name="Lowry S."/>
            <person name="LaButti K."/>
            <person name="Han J."/>
            <person name="Copeland A."/>
            <person name="Lindquist E."/>
            <person name="Barry K."/>
            <person name="Schmutz J."/>
            <person name="Baker S.E."/>
            <person name="Ciuffetti L.M."/>
            <person name="Grigoriev I.V."/>
            <person name="Zhong S."/>
            <person name="Turgeon B.G."/>
        </authorList>
    </citation>
    <scope>NUCLEOTIDE SEQUENCE [LARGE SCALE GENOMIC DNA]</scope>
    <source>
        <strain evidence="3">C4 / ATCC 48331 / race T</strain>
    </source>
</reference>
<name>N4WE95_COCH4</name>
<gene>
    <name evidence="2" type="ORF">COCC4DRAFT_54899</name>
</gene>
<evidence type="ECO:0000313" key="2">
    <source>
        <dbReference type="EMBL" id="ENH98563.1"/>
    </source>
</evidence>
<evidence type="ECO:0000313" key="3">
    <source>
        <dbReference type="Proteomes" id="UP000012338"/>
    </source>
</evidence>
<dbReference type="Proteomes" id="UP000012338">
    <property type="component" value="Unassembled WGS sequence"/>
</dbReference>
<keyword evidence="3" id="KW-1185">Reference proteome</keyword>
<feature type="region of interest" description="Disordered" evidence="1">
    <location>
        <begin position="1"/>
        <end position="20"/>
    </location>
</feature>